<protein>
    <submittedName>
        <fullName evidence="4">Glycosyltransferase</fullName>
    </submittedName>
</protein>
<evidence type="ECO:0000313" key="4">
    <source>
        <dbReference type="EMBL" id="KAA2380939.1"/>
    </source>
</evidence>
<dbReference type="Pfam" id="PF00535">
    <property type="entry name" value="Glycos_transf_2"/>
    <property type="match status" value="1"/>
</dbReference>
<dbReference type="AlphaFoldDB" id="A0A5B3H8H4"/>
<keyword evidence="1" id="KW-0328">Glycosyltransferase</keyword>
<dbReference type="PANTHER" id="PTHR22916:SF51">
    <property type="entry name" value="GLYCOSYLTRANSFERASE EPSH-RELATED"/>
    <property type="match status" value="1"/>
</dbReference>
<evidence type="ECO:0000259" key="3">
    <source>
        <dbReference type="Pfam" id="PF00535"/>
    </source>
</evidence>
<dbReference type="InterPro" id="IPR029044">
    <property type="entry name" value="Nucleotide-diphossugar_trans"/>
</dbReference>
<dbReference type="Gene3D" id="3.90.550.10">
    <property type="entry name" value="Spore Coat Polysaccharide Biosynthesis Protein SpsA, Chain A"/>
    <property type="match status" value="1"/>
</dbReference>
<dbReference type="EMBL" id="VVXH01000001">
    <property type="protein sequence ID" value="KAA2380939.1"/>
    <property type="molecule type" value="Genomic_DNA"/>
</dbReference>
<dbReference type="Proteomes" id="UP000322940">
    <property type="component" value="Unassembled WGS sequence"/>
</dbReference>
<accession>A0A5B3H8H4</accession>
<dbReference type="CDD" id="cd00761">
    <property type="entry name" value="Glyco_tranf_GTA_type"/>
    <property type="match status" value="1"/>
</dbReference>
<dbReference type="PANTHER" id="PTHR22916">
    <property type="entry name" value="GLYCOSYLTRANSFERASE"/>
    <property type="match status" value="1"/>
</dbReference>
<gene>
    <name evidence="4" type="ORF">F2Y10_00100</name>
</gene>
<comment type="caution">
    <text evidence="4">The sequence shown here is derived from an EMBL/GenBank/DDBJ whole genome shotgun (WGS) entry which is preliminary data.</text>
</comment>
<evidence type="ECO:0000256" key="1">
    <source>
        <dbReference type="ARBA" id="ARBA00022676"/>
    </source>
</evidence>
<evidence type="ECO:0000256" key="2">
    <source>
        <dbReference type="ARBA" id="ARBA00022679"/>
    </source>
</evidence>
<sequence>MTPHAQNGYVSMNNPKVSVIIPVYNTEAYVEQTLRSIMGQTLRDIELIVINDGSTDGSLSALELIATGDDRIRLYTQPNKGLSQTRNAGIDRARGEFIYFMDSDDLLEPDALERCYERCQSDRLDFVFFDAESFGAAASDAAWFDYRRAKYFGTEVCDGTDLLRRMLALHCYRASACLSFIRTAYLRGLGLRFYPGILHEDELFTPQLYLGATRAGGIERSFFKRRIHGDSIMGRGFSRRNLEGYTTVLRELNRFAATRDAGQRQLIRTLTRQILRPVMRNAWALPAGTRWKLAWDALRHYPGSIDGRALATLLFKKPLKKGNGK</sequence>
<reference evidence="4 5" key="1">
    <citation type="journal article" date="2019" name="Nat. Med.">
        <title>A library of human gut bacterial isolates paired with longitudinal multiomics data enables mechanistic microbiome research.</title>
        <authorList>
            <person name="Poyet M."/>
            <person name="Groussin M."/>
            <person name="Gibbons S.M."/>
            <person name="Avila-Pacheco J."/>
            <person name="Jiang X."/>
            <person name="Kearney S.M."/>
            <person name="Perrotta A.R."/>
            <person name="Berdy B."/>
            <person name="Zhao S."/>
            <person name="Lieberman T.D."/>
            <person name="Swanson P.K."/>
            <person name="Smith M."/>
            <person name="Roesemann S."/>
            <person name="Alexander J.E."/>
            <person name="Rich S.A."/>
            <person name="Livny J."/>
            <person name="Vlamakis H."/>
            <person name="Clish C."/>
            <person name="Bullock K."/>
            <person name="Deik A."/>
            <person name="Scott J."/>
            <person name="Pierce K.A."/>
            <person name="Xavier R.J."/>
            <person name="Alm E.J."/>
        </authorList>
    </citation>
    <scope>NUCLEOTIDE SEQUENCE [LARGE SCALE GENOMIC DNA]</scope>
    <source>
        <strain evidence="4 5">BIOML-A266</strain>
    </source>
</reference>
<feature type="domain" description="Glycosyltransferase 2-like" evidence="3">
    <location>
        <begin position="18"/>
        <end position="134"/>
    </location>
</feature>
<keyword evidence="2 4" id="KW-0808">Transferase</keyword>
<organism evidence="4 5">
    <name type="scientific">Alistipes onderdonkii</name>
    <dbReference type="NCBI Taxonomy" id="328813"/>
    <lineage>
        <taxon>Bacteria</taxon>
        <taxon>Pseudomonadati</taxon>
        <taxon>Bacteroidota</taxon>
        <taxon>Bacteroidia</taxon>
        <taxon>Bacteroidales</taxon>
        <taxon>Rikenellaceae</taxon>
        <taxon>Alistipes</taxon>
    </lineage>
</organism>
<dbReference type="SUPFAM" id="SSF53448">
    <property type="entry name" value="Nucleotide-diphospho-sugar transferases"/>
    <property type="match status" value="1"/>
</dbReference>
<dbReference type="InterPro" id="IPR001173">
    <property type="entry name" value="Glyco_trans_2-like"/>
</dbReference>
<dbReference type="GO" id="GO:0016758">
    <property type="term" value="F:hexosyltransferase activity"/>
    <property type="evidence" value="ECO:0007669"/>
    <property type="project" value="UniProtKB-ARBA"/>
</dbReference>
<evidence type="ECO:0000313" key="5">
    <source>
        <dbReference type="Proteomes" id="UP000322940"/>
    </source>
</evidence>
<proteinExistence type="predicted"/>
<name>A0A5B3H8H4_9BACT</name>